<comment type="caution">
    <text evidence="2">The sequence shown here is derived from an EMBL/GenBank/DDBJ whole genome shotgun (WGS) entry which is preliminary data.</text>
</comment>
<proteinExistence type="predicted"/>
<dbReference type="AlphaFoldDB" id="A0A927C2C4"/>
<organism evidence="2 3">
    <name type="scientific">Spongiibacter pelagi</name>
    <dbReference type="NCBI Taxonomy" id="2760804"/>
    <lineage>
        <taxon>Bacteria</taxon>
        <taxon>Pseudomonadati</taxon>
        <taxon>Pseudomonadota</taxon>
        <taxon>Gammaproteobacteria</taxon>
        <taxon>Cellvibrionales</taxon>
        <taxon>Spongiibacteraceae</taxon>
        <taxon>Spongiibacter</taxon>
    </lineage>
</organism>
<dbReference type="EMBL" id="JACXLD010000009">
    <property type="protein sequence ID" value="MBD2860010.1"/>
    <property type="molecule type" value="Genomic_DNA"/>
</dbReference>
<feature type="transmembrane region" description="Helical" evidence="1">
    <location>
        <begin position="32"/>
        <end position="52"/>
    </location>
</feature>
<keyword evidence="1" id="KW-0472">Membrane</keyword>
<evidence type="ECO:0000313" key="3">
    <source>
        <dbReference type="Proteomes" id="UP000610558"/>
    </source>
</evidence>
<name>A0A927C2C4_9GAMM</name>
<evidence type="ECO:0000256" key="1">
    <source>
        <dbReference type="SAM" id="Phobius"/>
    </source>
</evidence>
<reference evidence="2" key="1">
    <citation type="submission" date="2020-09" db="EMBL/GenBank/DDBJ databases">
        <authorList>
            <person name="Yoon J.-W."/>
        </authorList>
    </citation>
    <scope>NUCLEOTIDE SEQUENCE</scope>
    <source>
        <strain evidence="2">KMU-158</strain>
    </source>
</reference>
<protein>
    <submittedName>
        <fullName evidence="2">Uncharacterized protein</fullName>
    </submittedName>
</protein>
<dbReference type="Proteomes" id="UP000610558">
    <property type="component" value="Unassembled WGS sequence"/>
</dbReference>
<keyword evidence="3" id="KW-1185">Reference proteome</keyword>
<keyword evidence="1" id="KW-0812">Transmembrane</keyword>
<evidence type="ECO:0000313" key="2">
    <source>
        <dbReference type="EMBL" id="MBD2860010.1"/>
    </source>
</evidence>
<accession>A0A927C2C4</accession>
<gene>
    <name evidence="2" type="ORF">IB286_13455</name>
</gene>
<keyword evidence="1" id="KW-1133">Transmembrane helix</keyword>
<sequence length="60" mass="7373">MRTHSTLLFILFMLAILEPGIGNWLFEESNRSWYRFHILWGLLILFIFFNSLRQRKENEL</sequence>
<dbReference type="RefSeq" id="WP_190766443.1">
    <property type="nucleotide sequence ID" value="NZ_JACXLD010000009.1"/>
</dbReference>